<organism evidence="1 2">
    <name type="scientific">Desulfonema magnum</name>
    <dbReference type="NCBI Taxonomy" id="45655"/>
    <lineage>
        <taxon>Bacteria</taxon>
        <taxon>Pseudomonadati</taxon>
        <taxon>Thermodesulfobacteriota</taxon>
        <taxon>Desulfobacteria</taxon>
        <taxon>Desulfobacterales</taxon>
        <taxon>Desulfococcaceae</taxon>
        <taxon>Desulfonema</taxon>
    </lineage>
</organism>
<reference evidence="1" key="1">
    <citation type="journal article" date="2021" name="Microb. Physiol.">
        <title>Proteogenomic Insights into the Physiology of Marine, Sulfate-Reducing, Filamentous Desulfonema limicola and Desulfonema magnum.</title>
        <authorList>
            <person name="Schnaars V."/>
            <person name="Wohlbrand L."/>
            <person name="Scheve S."/>
            <person name="Hinrichs C."/>
            <person name="Reinhardt R."/>
            <person name="Rabus R."/>
        </authorList>
    </citation>
    <scope>NUCLEOTIDE SEQUENCE</scope>
    <source>
        <strain evidence="1">4be13</strain>
    </source>
</reference>
<dbReference type="EMBL" id="CP061800">
    <property type="protein sequence ID" value="QTA93825.1"/>
    <property type="molecule type" value="Genomic_DNA"/>
</dbReference>
<evidence type="ECO:0000313" key="2">
    <source>
        <dbReference type="Proteomes" id="UP000663722"/>
    </source>
</evidence>
<dbReference type="AlphaFoldDB" id="A0A975GU59"/>
<dbReference type="KEGG" id="dmm:dnm_099330"/>
<gene>
    <name evidence="1" type="ORF">dnm_099330</name>
</gene>
<accession>A0A975GU59</accession>
<protein>
    <submittedName>
        <fullName evidence="1">Uncharacterized protein</fullName>
    </submittedName>
</protein>
<sequence length="39" mass="4437">MENLRRLAKFQKLRKSESVRCQVSGKIVKLSSFVVVANS</sequence>
<dbReference type="Proteomes" id="UP000663722">
    <property type="component" value="Chromosome"/>
</dbReference>
<name>A0A975GU59_9BACT</name>
<proteinExistence type="predicted"/>
<evidence type="ECO:0000313" key="1">
    <source>
        <dbReference type="EMBL" id="QTA93825.1"/>
    </source>
</evidence>
<keyword evidence="2" id="KW-1185">Reference proteome</keyword>